<sequence>MAEDSSIYSTVGERSERGVSLATLHSRQVRFVYLITYSQADLDLVPTREEFSAIVLDSFSNADPFSPVEVVQWACSKEEHRDGGSHYHMAVKLSARRRWLKVRNYLERRHGVKVNFSDRHCNYYSTWRYTTKEDADFIQSESHPDLSHSSEPCTSAASRAVSRKRSSGVSTSGRRTSRKGRKSLSIFDVSQIAVKIGIRTRLELLAYANNQKKEGKTDLAKFITNRGAKAVDEALSVGWELEEAEQKMERSKSSRTEILYSQIGKECVVGCEGRWLQMARNLLQPNNINGEQFSEAIRDLLDKGRGKYCNLYLKGPSNCGKTFLLNPLTHIYNTFCNPASTTFAWVGAEAAEVLFLNDFRWSPNIIPWHDLLLLLEGHAVHLPAPKTHYRCDFSFKGDTPIFCTAKEELSFVRAGVLDERETEMMRVRWRVFAFSSQISEAEQLQVPPCPRCFAELVYPQS</sequence>
<dbReference type="AlphaFoldDB" id="A0AAD9PWM6"/>
<protein>
    <submittedName>
        <fullName evidence="2">Uncharacterized protein</fullName>
    </submittedName>
</protein>
<dbReference type="Gene3D" id="3.40.50.300">
    <property type="entry name" value="P-loop containing nucleotide triphosphate hydrolases"/>
    <property type="match status" value="1"/>
</dbReference>
<comment type="caution">
    <text evidence="2">The sequence shown here is derived from an EMBL/GenBank/DDBJ whole genome shotgun (WGS) entry which is preliminary data.</text>
</comment>
<reference evidence="2" key="2">
    <citation type="journal article" date="2023" name="Science">
        <title>Genomic signatures of disease resistance in endangered staghorn corals.</title>
        <authorList>
            <person name="Vollmer S.V."/>
            <person name="Selwyn J.D."/>
            <person name="Despard B.A."/>
            <person name="Roesel C.L."/>
        </authorList>
    </citation>
    <scope>NUCLEOTIDE SEQUENCE</scope>
    <source>
        <strain evidence="2">K2</strain>
    </source>
</reference>
<gene>
    <name evidence="2" type="ORF">P5673_028964</name>
</gene>
<feature type="region of interest" description="Disordered" evidence="1">
    <location>
        <begin position="140"/>
        <end position="177"/>
    </location>
</feature>
<reference evidence="2" key="1">
    <citation type="journal article" date="2023" name="G3 (Bethesda)">
        <title>Whole genome assembly and annotation of the endangered Caribbean coral Acropora cervicornis.</title>
        <authorList>
            <person name="Selwyn J.D."/>
            <person name="Vollmer S.V."/>
        </authorList>
    </citation>
    <scope>NUCLEOTIDE SEQUENCE</scope>
    <source>
        <strain evidence="2">K2</strain>
    </source>
</reference>
<organism evidence="2 3">
    <name type="scientific">Acropora cervicornis</name>
    <name type="common">Staghorn coral</name>
    <dbReference type="NCBI Taxonomy" id="6130"/>
    <lineage>
        <taxon>Eukaryota</taxon>
        <taxon>Metazoa</taxon>
        <taxon>Cnidaria</taxon>
        <taxon>Anthozoa</taxon>
        <taxon>Hexacorallia</taxon>
        <taxon>Scleractinia</taxon>
        <taxon>Astrocoeniina</taxon>
        <taxon>Acroporidae</taxon>
        <taxon>Acropora</taxon>
    </lineage>
</organism>
<dbReference type="InterPro" id="IPR027417">
    <property type="entry name" value="P-loop_NTPase"/>
</dbReference>
<evidence type="ECO:0000313" key="2">
    <source>
        <dbReference type="EMBL" id="KAK2550439.1"/>
    </source>
</evidence>
<dbReference type="Proteomes" id="UP001249851">
    <property type="component" value="Unassembled WGS sequence"/>
</dbReference>
<dbReference type="EMBL" id="JARQWQ010000111">
    <property type="protein sequence ID" value="KAK2550439.1"/>
    <property type="molecule type" value="Genomic_DNA"/>
</dbReference>
<accession>A0AAD9PWM6</accession>
<keyword evidence="3" id="KW-1185">Reference proteome</keyword>
<evidence type="ECO:0000313" key="3">
    <source>
        <dbReference type="Proteomes" id="UP001249851"/>
    </source>
</evidence>
<evidence type="ECO:0000256" key="1">
    <source>
        <dbReference type="SAM" id="MobiDB-lite"/>
    </source>
</evidence>
<proteinExistence type="predicted"/>
<dbReference type="Gene3D" id="3.40.1310.20">
    <property type="match status" value="1"/>
</dbReference>
<dbReference type="SUPFAM" id="SSF52540">
    <property type="entry name" value="P-loop containing nucleoside triphosphate hydrolases"/>
    <property type="match status" value="1"/>
</dbReference>
<name>A0AAD9PWM6_ACRCE</name>